<reference evidence="2" key="1">
    <citation type="submission" date="2023-07" db="EMBL/GenBank/DDBJ databases">
        <authorList>
            <person name="Kim M.K."/>
        </authorList>
    </citation>
    <scope>NUCLEOTIDE SEQUENCE</scope>
    <source>
        <strain evidence="2">ASUV-10-1</strain>
    </source>
</reference>
<evidence type="ECO:0000256" key="1">
    <source>
        <dbReference type="SAM" id="SignalP"/>
    </source>
</evidence>
<gene>
    <name evidence="2" type="ORF">Q5H93_22795</name>
</gene>
<organism evidence="2 3">
    <name type="scientific">Hymenobacter aranciens</name>
    <dbReference type="NCBI Taxonomy" id="3063996"/>
    <lineage>
        <taxon>Bacteria</taxon>
        <taxon>Pseudomonadati</taxon>
        <taxon>Bacteroidota</taxon>
        <taxon>Cytophagia</taxon>
        <taxon>Cytophagales</taxon>
        <taxon>Hymenobacteraceae</taxon>
        <taxon>Hymenobacter</taxon>
    </lineage>
</organism>
<sequence>MKKIFFLLLLGSAGSALGQGQTGRGIMEISMDIYQRANSPDALKRLNPQLVKAPEAHIERIPVPGTLITADGKRYRVAGLSYNVALQLLEATDSTGSHVWPPGSLQGFELGRGNDARHFQTYKIRDGGVKPDFVELLTLTKSSPIVLAVQHHYVHEEAVLDPVLKTVKVPERTVIGQRVMAGSGNLPNEPLREVQLKQRDVLKLFGGFAPQMSAFAAKENLSYTDLTQVLRMVEYYNQKVAK</sequence>
<keyword evidence="1" id="KW-0732">Signal</keyword>
<dbReference type="EMBL" id="JAUQSY010000022">
    <property type="protein sequence ID" value="MDO7877585.1"/>
    <property type="molecule type" value="Genomic_DNA"/>
</dbReference>
<comment type="caution">
    <text evidence="2">The sequence shown here is derived from an EMBL/GenBank/DDBJ whole genome shotgun (WGS) entry which is preliminary data.</text>
</comment>
<dbReference type="Proteomes" id="UP001176429">
    <property type="component" value="Unassembled WGS sequence"/>
</dbReference>
<name>A0ABT9BIF3_9BACT</name>
<keyword evidence="3" id="KW-1185">Reference proteome</keyword>
<proteinExistence type="predicted"/>
<evidence type="ECO:0000313" key="3">
    <source>
        <dbReference type="Proteomes" id="UP001176429"/>
    </source>
</evidence>
<dbReference type="RefSeq" id="WP_305009025.1">
    <property type="nucleotide sequence ID" value="NZ_JAUQSY010000022.1"/>
</dbReference>
<protein>
    <submittedName>
        <fullName evidence="2">Uncharacterized protein</fullName>
    </submittedName>
</protein>
<feature type="signal peptide" evidence="1">
    <location>
        <begin position="1"/>
        <end position="18"/>
    </location>
</feature>
<accession>A0ABT9BIF3</accession>
<evidence type="ECO:0000313" key="2">
    <source>
        <dbReference type="EMBL" id="MDO7877585.1"/>
    </source>
</evidence>
<feature type="chain" id="PRO_5045290518" evidence="1">
    <location>
        <begin position="19"/>
        <end position="242"/>
    </location>
</feature>